<evidence type="ECO:0000313" key="6">
    <source>
        <dbReference type="Proteomes" id="UP001485043"/>
    </source>
</evidence>
<accession>A0AAW1RWR6</accession>
<gene>
    <name evidence="5" type="ORF">WJX84_001147</name>
</gene>
<reference evidence="5 6" key="1">
    <citation type="journal article" date="2024" name="Nat. Commun.">
        <title>Phylogenomics reveals the evolutionary origins of lichenization in chlorophyte algae.</title>
        <authorList>
            <person name="Puginier C."/>
            <person name="Libourel C."/>
            <person name="Otte J."/>
            <person name="Skaloud P."/>
            <person name="Haon M."/>
            <person name="Grisel S."/>
            <person name="Petersen M."/>
            <person name="Berrin J.G."/>
            <person name="Delaux P.M."/>
            <person name="Dal Grande F."/>
            <person name="Keller J."/>
        </authorList>
    </citation>
    <scope>NUCLEOTIDE SEQUENCE [LARGE SCALE GENOMIC DNA]</scope>
    <source>
        <strain evidence="5 6">SAG 2523</strain>
    </source>
</reference>
<dbReference type="InterPro" id="IPR001568">
    <property type="entry name" value="RNase_T2-like"/>
</dbReference>
<dbReference type="PANTHER" id="PTHR11240">
    <property type="entry name" value="RIBONUCLEASE T2"/>
    <property type="match status" value="1"/>
</dbReference>
<dbReference type="GO" id="GO:0006401">
    <property type="term" value="P:RNA catabolic process"/>
    <property type="evidence" value="ECO:0007669"/>
    <property type="project" value="TreeGrafter"/>
</dbReference>
<dbReference type="GO" id="GO:0016787">
    <property type="term" value="F:hydrolase activity"/>
    <property type="evidence" value="ECO:0007669"/>
    <property type="project" value="UniProtKB-KW"/>
</dbReference>
<evidence type="ECO:0000256" key="2">
    <source>
        <dbReference type="ARBA" id="ARBA00022801"/>
    </source>
</evidence>
<evidence type="ECO:0000256" key="4">
    <source>
        <dbReference type="RuleBase" id="RU004328"/>
    </source>
</evidence>
<comment type="similarity">
    <text evidence="1 4">Belongs to the RNase T2 family.</text>
</comment>
<dbReference type="Proteomes" id="UP001485043">
    <property type="component" value="Unassembled WGS sequence"/>
</dbReference>
<dbReference type="GO" id="GO:0003723">
    <property type="term" value="F:RNA binding"/>
    <property type="evidence" value="ECO:0007669"/>
    <property type="project" value="InterPro"/>
</dbReference>
<dbReference type="Gene3D" id="3.90.730.10">
    <property type="entry name" value="Ribonuclease T2-like"/>
    <property type="match status" value="1"/>
</dbReference>
<evidence type="ECO:0000313" key="5">
    <source>
        <dbReference type="EMBL" id="KAK9838216.1"/>
    </source>
</evidence>
<keyword evidence="3" id="KW-0456">Lyase</keyword>
<dbReference type="GO" id="GO:0033897">
    <property type="term" value="F:ribonuclease T2 activity"/>
    <property type="evidence" value="ECO:0007669"/>
    <property type="project" value="InterPro"/>
</dbReference>
<dbReference type="SUPFAM" id="SSF55895">
    <property type="entry name" value="Ribonuclease Rh-like"/>
    <property type="match status" value="1"/>
</dbReference>
<proteinExistence type="inferred from homology"/>
<dbReference type="GO" id="GO:0005576">
    <property type="term" value="C:extracellular region"/>
    <property type="evidence" value="ECO:0007669"/>
    <property type="project" value="TreeGrafter"/>
</dbReference>
<keyword evidence="6" id="KW-1185">Reference proteome</keyword>
<dbReference type="InterPro" id="IPR018188">
    <property type="entry name" value="RNase_T2_His_AS_1"/>
</dbReference>
<evidence type="ECO:0000256" key="1">
    <source>
        <dbReference type="ARBA" id="ARBA00007469"/>
    </source>
</evidence>
<dbReference type="PROSITE" id="PS00530">
    <property type="entry name" value="RNASE_T2_1"/>
    <property type="match status" value="1"/>
</dbReference>
<comment type="caution">
    <text evidence="5">The sequence shown here is derived from an EMBL/GenBank/DDBJ whole genome shotgun (WGS) entry which is preliminary data.</text>
</comment>
<dbReference type="AlphaFoldDB" id="A0AAW1RWR6"/>
<dbReference type="InterPro" id="IPR036430">
    <property type="entry name" value="RNase_T2-like_sf"/>
</dbReference>
<organism evidence="5 6">
    <name type="scientific">Apatococcus fuscideae</name>
    <dbReference type="NCBI Taxonomy" id="2026836"/>
    <lineage>
        <taxon>Eukaryota</taxon>
        <taxon>Viridiplantae</taxon>
        <taxon>Chlorophyta</taxon>
        <taxon>core chlorophytes</taxon>
        <taxon>Trebouxiophyceae</taxon>
        <taxon>Chlorellales</taxon>
        <taxon>Chlorellaceae</taxon>
        <taxon>Apatococcus</taxon>
    </lineage>
</organism>
<dbReference type="Pfam" id="PF00445">
    <property type="entry name" value="Ribonuclease_T2"/>
    <property type="match status" value="1"/>
</dbReference>
<name>A0AAW1RWR6_9CHLO</name>
<dbReference type="EMBL" id="JALJOV010001930">
    <property type="protein sequence ID" value="KAK9838216.1"/>
    <property type="molecule type" value="Genomic_DNA"/>
</dbReference>
<protein>
    <submittedName>
        <fullName evidence="5">Uncharacterized protein</fullName>
    </submittedName>
</protein>
<evidence type="ECO:0000256" key="3">
    <source>
        <dbReference type="ARBA" id="ARBA00023239"/>
    </source>
</evidence>
<dbReference type="PANTHER" id="PTHR11240:SF75">
    <property type="entry name" value="RIBONUCLEASE 3"/>
    <property type="match status" value="1"/>
</dbReference>
<keyword evidence="2" id="KW-0378">Hydrolase</keyword>
<sequence>MASGQNTFLYLVRQWPISYCDTSSCSKSPPSQWGIHGLWPEYTNGGYPSTCDSESFDQSQISDLTDRMNTEWERYLYWIQPAHLFWRSFGPE</sequence>